<feature type="region of interest" description="Disordered" evidence="1">
    <location>
        <begin position="357"/>
        <end position="388"/>
    </location>
</feature>
<feature type="domain" description="Endonuclease/exonuclease/phosphatase" evidence="2">
    <location>
        <begin position="425"/>
        <end position="544"/>
    </location>
</feature>
<feature type="compositionally biased region" description="Polar residues" evidence="1">
    <location>
        <begin position="208"/>
        <end position="217"/>
    </location>
</feature>
<dbReference type="Proteomes" id="UP000886595">
    <property type="component" value="Unassembled WGS sequence"/>
</dbReference>
<dbReference type="GO" id="GO:0003824">
    <property type="term" value="F:catalytic activity"/>
    <property type="evidence" value="ECO:0007669"/>
    <property type="project" value="InterPro"/>
</dbReference>
<sequence>MTLDISLPSGEIKQVELEYEELEKHCFLCNSLSHDRNDCPSVQAQSNVRPQPNPFMGISQTRTRERLDADRRRQDEKKQSRPGPTSLNGSYRQKACQRNSTPEIDWKNEKNFRFTYGARRDPDYQGSTHRELETPRRTTAKERLSFTRESASGSLRGPSSRNNNPISKSVWRPVIGGSHTGVNSKSIQTHGSHTPTPTPRPPREVMSRQATESPGSRQKSDEGSIPSQERRSALDRLSLPTERVPLLQDGVANLESGRLQEVDIRYMEDNQMNRSGGNDVPSSSRNPPVDVTGKYDPNQDRSPIRTLSEDRLYVSLRLGPIFVPESEEDVIIPITSKRNAATASTALVTIRNKNPSPALKRRTCRSPTHGASLKRRKVTKGQNSPRGKLLSDAIRNNVDVEILFSSPNVIDTKIVFNNKTCFVSYIYGAPNREDRPRFWELLSEIGAQRTSAWLLTGDFNDLLNNEEKVGGPLRWEVSFLSFRNFVSQNGLWDLQFSGNSLSWRGTRYSHFIQSRLDRAMANTEWMELFPAARSEYLRFEGSDHRPVLTHFDQHLKKKKGMFRYDRRLSTKPEVRALVESSWKSDTVESILLEQALSDSSPDTERIDELKQILEKAYAEEESFWRQRSRIQWLNKGDKNVSFFHAVTRGRRACNKFSIIEDESGQAFYEEDQIVNAFVSFYKNLSPIGPSTAEAKDLRVKDLMVPGGSDWNLTQIRAYLPHYETQIRKLVPSPLLSDERVWLHEKSRNYSTKSGYVLAKLNISNTTETFNWKQCIWNVKCSPKIRHFLWKLKTNALAVGETLMKRGIIMEGKCKRCGELETTFHVMFSCTIAREVWSIAPAHLVPNTTNCNSLSDVLNKCTRMTNLPPVGLSSPLYPWIMWVLWTSRNQLMFEDKSFSETDMIRKAIKLAKEWQSAQPSQPSHRKNVISPKDCPNSIPQNFNIPFSFTLRIRPLLGSSARRYICFLPV</sequence>
<feature type="region of interest" description="Disordered" evidence="1">
    <location>
        <begin position="117"/>
        <end position="241"/>
    </location>
</feature>
<feature type="compositionally biased region" description="Polar residues" evidence="1">
    <location>
        <begin position="82"/>
        <end position="102"/>
    </location>
</feature>
<feature type="compositionally biased region" description="Basic and acidic residues" evidence="1">
    <location>
        <begin position="62"/>
        <end position="79"/>
    </location>
</feature>
<dbReference type="PANTHER" id="PTHR33710:SF62">
    <property type="entry name" value="DUF4283 DOMAIN PROTEIN"/>
    <property type="match status" value="1"/>
</dbReference>
<reference evidence="4 5" key="1">
    <citation type="submission" date="2020-02" db="EMBL/GenBank/DDBJ databases">
        <authorList>
            <person name="Ma Q."/>
            <person name="Huang Y."/>
            <person name="Song X."/>
            <person name="Pei D."/>
        </authorList>
    </citation>
    <scope>NUCLEOTIDE SEQUENCE [LARGE SCALE GENOMIC DNA]</scope>
    <source>
        <strain evidence="4">Sxm20200214</strain>
        <tissue evidence="4">Leaf</tissue>
    </source>
</reference>
<evidence type="ECO:0008006" key="6">
    <source>
        <dbReference type="Google" id="ProtNLM"/>
    </source>
</evidence>
<comment type="caution">
    <text evidence="4">The sequence shown here is derived from an EMBL/GenBank/DDBJ whole genome shotgun (WGS) entry which is preliminary data.</text>
</comment>
<evidence type="ECO:0000256" key="1">
    <source>
        <dbReference type="SAM" id="MobiDB-lite"/>
    </source>
</evidence>
<dbReference type="AlphaFoldDB" id="A0A8X7TR82"/>
<dbReference type="InterPro" id="IPR036691">
    <property type="entry name" value="Endo/exonu/phosph_ase_sf"/>
</dbReference>
<dbReference type="OrthoDB" id="1744525at2759"/>
<feature type="domain" description="Reverse transcriptase zinc-binding" evidence="3">
    <location>
        <begin position="749"/>
        <end position="836"/>
    </location>
</feature>
<keyword evidence="5" id="KW-1185">Reference proteome</keyword>
<feature type="region of interest" description="Disordered" evidence="1">
    <location>
        <begin position="40"/>
        <end position="104"/>
    </location>
</feature>
<feature type="compositionally biased region" description="Basic and acidic residues" evidence="1">
    <location>
        <begin position="117"/>
        <end position="146"/>
    </location>
</feature>
<feature type="compositionally biased region" description="Polar residues" evidence="1">
    <location>
        <begin position="180"/>
        <end position="193"/>
    </location>
</feature>
<feature type="compositionally biased region" description="Polar residues" evidence="1">
    <location>
        <begin position="271"/>
        <end position="286"/>
    </location>
</feature>
<feature type="compositionally biased region" description="Polar residues" evidence="1">
    <location>
        <begin position="40"/>
        <end position="50"/>
    </location>
</feature>
<feature type="compositionally biased region" description="Basic and acidic residues" evidence="1">
    <location>
        <begin position="218"/>
        <end position="234"/>
    </location>
</feature>
<dbReference type="EMBL" id="JAAMPC010000016">
    <property type="protein sequence ID" value="KAG2250576.1"/>
    <property type="molecule type" value="Genomic_DNA"/>
</dbReference>
<evidence type="ECO:0000259" key="2">
    <source>
        <dbReference type="Pfam" id="PF03372"/>
    </source>
</evidence>
<dbReference type="SUPFAM" id="SSF56219">
    <property type="entry name" value="DNase I-like"/>
    <property type="match status" value="1"/>
</dbReference>
<dbReference type="Pfam" id="PF13966">
    <property type="entry name" value="zf-RVT"/>
    <property type="match status" value="1"/>
</dbReference>
<organism evidence="4 5">
    <name type="scientific">Brassica carinata</name>
    <name type="common">Ethiopian mustard</name>
    <name type="synonym">Abyssinian cabbage</name>
    <dbReference type="NCBI Taxonomy" id="52824"/>
    <lineage>
        <taxon>Eukaryota</taxon>
        <taxon>Viridiplantae</taxon>
        <taxon>Streptophyta</taxon>
        <taxon>Embryophyta</taxon>
        <taxon>Tracheophyta</taxon>
        <taxon>Spermatophyta</taxon>
        <taxon>Magnoliopsida</taxon>
        <taxon>eudicotyledons</taxon>
        <taxon>Gunneridae</taxon>
        <taxon>Pentapetalae</taxon>
        <taxon>rosids</taxon>
        <taxon>malvids</taxon>
        <taxon>Brassicales</taxon>
        <taxon>Brassicaceae</taxon>
        <taxon>Brassiceae</taxon>
        <taxon>Brassica</taxon>
    </lineage>
</organism>
<accession>A0A8X7TR82</accession>
<dbReference type="InterPro" id="IPR026960">
    <property type="entry name" value="RVT-Znf"/>
</dbReference>
<feature type="compositionally biased region" description="Polar residues" evidence="1">
    <location>
        <begin position="147"/>
        <end position="167"/>
    </location>
</feature>
<feature type="region of interest" description="Disordered" evidence="1">
    <location>
        <begin position="271"/>
        <end position="303"/>
    </location>
</feature>
<dbReference type="InterPro" id="IPR005135">
    <property type="entry name" value="Endo/exonuclease/phosphatase"/>
</dbReference>
<protein>
    <recommendedName>
        <fullName evidence="6">Reverse transcriptase zinc-binding domain-containing protein</fullName>
    </recommendedName>
</protein>
<dbReference type="Gene3D" id="3.60.10.10">
    <property type="entry name" value="Endonuclease/exonuclease/phosphatase"/>
    <property type="match status" value="1"/>
</dbReference>
<dbReference type="PANTHER" id="PTHR33710">
    <property type="entry name" value="BNAC02G09200D PROTEIN"/>
    <property type="match status" value="1"/>
</dbReference>
<proteinExistence type="predicted"/>
<gene>
    <name evidence="4" type="ORF">Bca52824_080712</name>
</gene>
<evidence type="ECO:0000259" key="3">
    <source>
        <dbReference type="Pfam" id="PF13966"/>
    </source>
</evidence>
<name>A0A8X7TR82_BRACI</name>
<evidence type="ECO:0000313" key="4">
    <source>
        <dbReference type="EMBL" id="KAG2250576.1"/>
    </source>
</evidence>
<dbReference type="Pfam" id="PF03372">
    <property type="entry name" value="Exo_endo_phos"/>
    <property type="match status" value="1"/>
</dbReference>
<evidence type="ECO:0000313" key="5">
    <source>
        <dbReference type="Proteomes" id="UP000886595"/>
    </source>
</evidence>